<feature type="region of interest" description="Disordered" evidence="1">
    <location>
        <begin position="1"/>
        <end position="86"/>
    </location>
</feature>
<dbReference type="Proteomes" id="UP000016666">
    <property type="component" value="Unassembled WGS sequence"/>
</dbReference>
<dbReference type="AlphaFoldDB" id="A0A493TW75"/>
<reference evidence="3" key="3">
    <citation type="submission" date="2025-09" db="UniProtKB">
        <authorList>
            <consortium name="Ensembl"/>
        </authorList>
    </citation>
    <scope>IDENTIFICATION</scope>
</reference>
<dbReference type="InterPro" id="IPR002652">
    <property type="entry name" value="Importin-a_IBB"/>
</dbReference>
<dbReference type="GO" id="GO:0061608">
    <property type="term" value="F:nuclear import signal receptor activity"/>
    <property type="evidence" value="ECO:0007669"/>
    <property type="project" value="InterPro"/>
</dbReference>
<dbReference type="PANTHER" id="PTHR16356:SF1">
    <property type="entry name" value="TRANSMEMBRANE AND COILED-COIL DOMAIN-CONTAINING PROTEIN 6"/>
    <property type="match status" value="1"/>
</dbReference>
<proteinExistence type="predicted"/>
<protein>
    <recommendedName>
        <fullName evidence="2">IBB domain-containing protein</fullName>
    </recommendedName>
</protein>
<organism evidence="3 4">
    <name type="scientific">Anas platyrhynchos platyrhynchos</name>
    <name type="common">Northern mallard</name>
    <dbReference type="NCBI Taxonomy" id="8840"/>
    <lineage>
        <taxon>Eukaryota</taxon>
        <taxon>Metazoa</taxon>
        <taxon>Chordata</taxon>
        <taxon>Craniata</taxon>
        <taxon>Vertebrata</taxon>
        <taxon>Euteleostomi</taxon>
        <taxon>Archelosauria</taxon>
        <taxon>Archosauria</taxon>
        <taxon>Dinosauria</taxon>
        <taxon>Saurischia</taxon>
        <taxon>Theropoda</taxon>
        <taxon>Coelurosauria</taxon>
        <taxon>Aves</taxon>
        <taxon>Neognathae</taxon>
        <taxon>Galloanserae</taxon>
        <taxon>Anseriformes</taxon>
        <taxon>Anatidae</taxon>
        <taxon>Anatinae</taxon>
        <taxon>Anas</taxon>
    </lineage>
</organism>
<feature type="compositionally biased region" description="Basic and acidic residues" evidence="1">
    <location>
        <begin position="17"/>
        <end position="30"/>
    </location>
</feature>
<reference evidence="4" key="1">
    <citation type="submission" date="2017-10" db="EMBL/GenBank/DDBJ databases">
        <title>A new Pekin duck reference genome.</title>
        <authorList>
            <person name="Hou Z.-C."/>
            <person name="Zhou Z.-K."/>
            <person name="Zhu F."/>
            <person name="Hou S.-S."/>
        </authorList>
    </citation>
    <scope>NUCLEOTIDE SEQUENCE [LARGE SCALE GENOMIC DNA]</scope>
</reference>
<sequence length="110" mass="11585">GAGGVAGPFPVPGGGAEELRARRREREAALRKARRQEQLVSKRLLREDEQDGAEVLLQPLPEDEVREGQENVAETPPPGSAGQGDSAEVCQVSLRCCGPAAVCLRAGGSR</sequence>
<dbReference type="PANTHER" id="PTHR16356">
    <property type="entry name" value="TRANSMEMBRANE AND COILED-COIL DOMAIN-CONTAINING PROTEIN 6 TMCO6"/>
    <property type="match status" value="1"/>
</dbReference>
<dbReference type="GO" id="GO:0006606">
    <property type="term" value="P:protein import into nucleus"/>
    <property type="evidence" value="ECO:0007669"/>
    <property type="project" value="InterPro"/>
</dbReference>
<evidence type="ECO:0000313" key="3">
    <source>
        <dbReference type="Ensembl" id="ENSAPLP00000030049.1"/>
    </source>
</evidence>
<feature type="compositionally biased region" description="Gly residues" evidence="1">
    <location>
        <begin position="1"/>
        <end position="16"/>
    </location>
</feature>
<evidence type="ECO:0000256" key="1">
    <source>
        <dbReference type="SAM" id="MobiDB-lite"/>
    </source>
</evidence>
<name>A0A493TW75_ANAPP</name>
<evidence type="ECO:0000313" key="4">
    <source>
        <dbReference type="Proteomes" id="UP000016666"/>
    </source>
</evidence>
<reference evidence="3" key="2">
    <citation type="submission" date="2025-08" db="UniProtKB">
        <authorList>
            <consortium name="Ensembl"/>
        </authorList>
    </citation>
    <scope>IDENTIFICATION</scope>
</reference>
<accession>A0A493TW75</accession>
<dbReference type="STRING" id="8840.ENSAPLP00000030049"/>
<dbReference type="GeneTree" id="ENSGT01140000286345"/>
<keyword evidence="4" id="KW-1185">Reference proteome</keyword>
<evidence type="ECO:0000259" key="2">
    <source>
        <dbReference type="Pfam" id="PF01749"/>
    </source>
</evidence>
<feature type="domain" description="IBB" evidence="2">
    <location>
        <begin position="15"/>
        <end position="53"/>
    </location>
</feature>
<dbReference type="Pfam" id="PF01749">
    <property type="entry name" value="IBB"/>
    <property type="match status" value="1"/>
</dbReference>
<dbReference type="Ensembl" id="ENSAPLT00000033111.1">
    <property type="protein sequence ID" value="ENSAPLP00000030049.1"/>
    <property type="gene ID" value="ENSAPLG00000026381.1"/>
</dbReference>